<gene>
    <name evidence="1" type="ORF">LEP1GSC035_4690</name>
</gene>
<dbReference type="InterPro" id="IPR032675">
    <property type="entry name" value="LRR_dom_sf"/>
</dbReference>
<organism evidence="1 2">
    <name type="scientific">Leptospira noguchii str. 2007001578</name>
    <dbReference type="NCBI Taxonomy" id="1049974"/>
    <lineage>
        <taxon>Bacteria</taxon>
        <taxon>Pseudomonadati</taxon>
        <taxon>Spirochaetota</taxon>
        <taxon>Spirochaetia</taxon>
        <taxon>Leptospirales</taxon>
        <taxon>Leptospiraceae</taxon>
        <taxon>Leptospira</taxon>
    </lineage>
</organism>
<evidence type="ECO:0000313" key="1">
    <source>
        <dbReference type="EMBL" id="EMN01098.1"/>
    </source>
</evidence>
<comment type="caution">
    <text evidence="1">The sequence shown here is derived from an EMBL/GenBank/DDBJ whole genome shotgun (WGS) entry which is preliminary data.</text>
</comment>
<proteinExistence type="predicted"/>
<protein>
    <submittedName>
        <fullName evidence="1">Leucine rich repeat protein</fullName>
    </submittedName>
</protein>
<dbReference type="Proteomes" id="UP000012099">
    <property type="component" value="Unassembled WGS sequence"/>
</dbReference>
<keyword evidence="2" id="KW-1185">Reference proteome</keyword>
<dbReference type="RefSeq" id="WP_004429047.1">
    <property type="nucleotide sequence ID" value="NZ_AHMH02000065.1"/>
</dbReference>
<name>A0ABN0J2C7_9LEPT</name>
<dbReference type="EMBL" id="AHMH02000065">
    <property type="protein sequence ID" value="EMN01098.1"/>
    <property type="molecule type" value="Genomic_DNA"/>
</dbReference>
<reference evidence="1 2" key="1">
    <citation type="submission" date="2013-01" db="EMBL/GenBank/DDBJ databases">
        <authorList>
            <person name="Harkins D.M."/>
            <person name="Durkin A.S."/>
            <person name="Brinkac L.M."/>
            <person name="Haft D.H."/>
            <person name="Selengut J.D."/>
            <person name="Sanka R."/>
            <person name="DePew J."/>
            <person name="Purushe J."/>
            <person name="Whelen A.C."/>
            <person name="Vinetz J.M."/>
            <person name="Sutton G.G."/>
            <person name="Nierman W.C."/>
            <person name="Fouts D.E."/>
        </authorList>
    </citation>
    <scope>NUCLEOTIDE SEQUENCE [LARGE SCALE GENOMIC DNA]</scope>
    <source>
        <strain evidence="1 2">2007001578</strain>
    </source>
</reference>
<sequence length="190" mass="21489">MKLRSVTSILIFLILVNCVEKAKVNDPTEEALAYLRTLAPKHDQLTKEKLNELEGISFAGTTITDDKLKYLLVFPNLDNLTLTKTKITDVGLDMFRDSKIRSLDIDGTLVTNKAIKVLKDWKHLKILNISYTNIDDGAVEDLLKLKVDLIAAGTKLSEKAIERLRKKMPVETEEYTMQCLGMETSKCPEF</sequence>
<dbReference type="SUPFAM" id="SSF52047">
    <property type="entry name" value="RNI-like"/>
    <property type="match status" value="1"/>
</dbReference>
<evidence type="ECO:0000313" key="2">
    <source>
        <dbReference type="Proteomes" id="UP000012099"/>
    </source>
</evidence>
<accession>A0ABN0J2C7</accession>
<dbReference type="Gene3D" id="3.80.10.10">
    <property type="entry name" value="Ribonuclease Inhibitor"/>
    <property type="match status" value="1"/>
</dbReference>